<feature type="signal peptide" evidence="1">
    <location>
        <begin position="1"/>
        <end position="23"/>
    </location>
</feature>
<feature type="chain" id="PRO_5024911474" description="Ser-Thr-rich glycosyl-phosphatidyl-inositol-anchored membrane family-domain-containing protein" evidence="1">
    <location>
        <begin position="24"/>
        <end position="162"/>
    </location>
</feature>
<dbReference type="Proteomes" id="UP000326198">
    <property type="component" value="Unassembled WGS sequence"/>
</dbReference>
<evidence type="ECO:0000256" key="1">
    <source>
        <dbReference type="SAM" id="SignalP"/>
    </source>
</evidence>
<keyword evidence="1" id="KW-0732">Signal</keyword>
<dbReference type="AlphaFoldDB" id="A0A5N7AR99"/>
<keyword evidence="3" id="KW-1185">Reference proteome</keyword>
<dbReference type="EMBL" id="ML736361">
    <property type="protein sequence ID" value="KAE8372382.1"/>
    <property type="molecule type" value="Genomic_DNA"/>
</dbReference>
<evidence type="ECO:0000313" key="2">
    <source>
        <dbReference type="EMBL" id="KAE8372382.1"/>
    </source>
</evidence>
<protein>
    <recommendedName>
        <fullName evidence="4">Ser-Thr-rich glycosyl-phosphatidyl-inositol-anchored membrane family-domain-containing protein</fullName>
    </recommendedName>
</protein>
<accession>A0A5N7AR99</accession>
<proteinExistence type="predicted"/>
<name>A0A5N7AR99_9EURO</name>
<evidence type="ECO:0008006" key="4">
    <source>
        <dbReference type="Google" id="ProtNLM"/>
    </source>
</evidence>
<dbReference type="OrthoDB" id="4664297at2759"/>
<evidence type="ECO:0000313" key="3">
    <source>
        <dbReference type="Proteomes" id="UP000326198"/>
    </source>
</evidence>
<gene>
    <name evidence="2" type="ORF">BDV26DRAFT_297904</name>
</gene>
<sequence length="162" mass="17590">MSAAVALQVLLAPQLVSIDQASSQQTTTLSVKASIQNPSSEPVTMLRWGTPFDPRAGILGVFQVQDETDSQAVPLDTIKISRKLPPAADDLLEIAPESTIDTVVTLPPMPLQSGHDFSIRAQGRWHAVWETPVSDIQNDKLEQLSGAKRGDFESNSVQFKVE</sequence>
<reference evidence="2 3" key="1">
    <citation type="submission" date="2019-04" db="EMBL/GenBank/DDBJ databases">
        <title>Friends and foes A comparative genomics studyof 23 Aspergillus species from section Flavi.</title>
        <authorList>
            <consortium name="DOE Joint Genome Institute"/>
            <person name="Kjaerbolling I."/>
            <person name="Vesth T."/>
            <person name="Frisvad J.C."/>
            <person name="Nybo J.L."/>
            <person name="Theobald S."/>
            <person name="Kildgaard S."/>
            <person name="Isbrandt T."/>
            <person name="Kuo A."/>
            <person name="Sato A."/>
            <person name="Lyhne E.K."/>
            <person name="Kogle M.E."/>
            <person name="Wiebenga A."/>
            <person name="Kun R.S."/>
            <person name="Lubbers R.J."/>
            <person name="Makela M.R."/>
            <person name="Barry K."/>
            <person name="Chovatia M."/>
            <person name="Clum A."/>
            <person name="Daum C."/>
            <person name="Haridas S."/>
            <person name="He G."/>
            <person name="LaButti K."/>
            <person name="Lipzen A."/>
            <person name="Mondo S."/>
            <person name="Riley R."/>
            <person name="Salamov A."/>
            <person name="Simmons B.A."/>
            <person name="Magnuson J.K."/>
            <person name="Henrissat B."/>
            <person name="Mortensen U.H."/>
            <person name="Larsen T.O."/>
            <person name="Devries R.P."/>
            <person name="Grigoriev I.V."/>
            <person name="Machida M."/>
            <person name="Baker S.E."/>
            <person name="Andersen M.R."/>
        </authorList>
    </citation>
    <scope>NUCLEOTIDE SEQUENCE [LARGE SCALE GENOMIC DNA]</scope>
    <source>
        <strain evidence="2 3">IBT 29228</strain>
    </source>
</reference>
<dbReference type="Gene3D" id="2.60.40.2970">
    <property type="match status" value="1"/>
</dbReference>
<organism evidence="2 3">
    <name type="scientific">Aspergillus bertholletiae</name>
    <dbReference type="NCBI Taxonomy" id="1226010"/>
    <lineage>
        <taxon>Eukaryota</taxon>
        <taxon>Fungi</taxon>
        <taxon>Dikarya</taxon>
        <taxon>Ascomycota</taxon>
        <taxon>Pezizomycotina</taxon>
        <taxon>Eurotiomycetes</taxon>
        <taxon>Eurotiomycetidae</taxon>
        <taxon>Eurotiales</taxon>
        <taxon>Aspergillaceae</taxon>
        <taxon>Aspergillus</taxon>
        <taxon>Aspergillus subgen. Circumdati</taxon>
    </lineage>
</organism>